<dbReference type="InterPro" id="IPR013207">
    <property type="entry name" value="LGFP"/>
</dbReference>
<reference evidence="2 3" key="1">
    <citation type="submission" date="2018-10" db="EMBL/GenBank/DDBJ databases">
        <title>Genomic Encyclopedia of Type Strains, Phase IV (KMG-IV): sequencing the most valuable type-strain genomes for metagenomic binning, comparative biology and taxonomic classification.</title>
        <authorList>
            <person name="Goeker M."/>
        </authorList>
    </citation>
    <scope>NUCLEOTIDE SEQUENCE [LARGE SCALE GENOMIC DNA]</scope>
    <source>
        <strain evidence="2 3">DSM 25586</strain>
    </source>
</reference>
<accession>A0A495FN62</accession>
<dbReference type="Gene3D" id="2.60.120.200">
    <property type="match status" value="1"/>
</dbReference>
<dbReference type="EMBL" id="RBIR01000001">
    <property type="protein sequence ID" value="RKR29776.1"/>
    <property type="molecule type" value="Genomic_DNA"/>
</dbReference>
<dbReference type="Pfam" id="PF08310">
    <property type="entry name" value="LGFP"/>
    <property type="match status" value="4"/>
</dbReference>
<evidence type="ECO:0000313" key="2">
    <source>
        <dbReference type="EMBL" id="RKR29776.1"/>
    </source>
</evidence>
<gene>
    <name evidence="2" type="ORF">C8D78_0091</name>
</gene>
<feature type="chain" id="PRO_5019825725" evidence="1">
    <location>
        <begin position="31"/>
        <end position="479"/>
    </location>
</feature>
<dbReference type="AlphaFoldDB" id="A0A495FN62"/>
<name>A0A495FN62_9MICC</name>
<sequence>MGKLFRLFLAIALGIPLAGSLAFNGAPALAAAACTSGTPAPADPYPGTTAAATNFESGSLSPFTSFTAVTGTVSVSSAFSHSPGCSAYLHATTDKGSIANMSVGLASGMKEAYADGWFDITKEGVAGNNVPYFRFFSGGIRYADVFRDNASHALVLRTLGTTGAQPYVYNTLVPTVALGTWHHLVMHVVPKGAATGLQIWWDGKSVFAQTVNISATTFDKLQLGAEHDQQMGDIYADDVIVNSGSETPGPVPGTLPGGGGGVTVPAAAATAIKAAAAAKPALGSSTASIVCGLVKGGCYQSFQAGAVHYAPGVGAFATWRGIRTAWGKVGYEKGKLGYPTGNEVCGLRNGGCYQSFQGGTIHYAPGVGAFATWGGIRTAWGKVGYEKGKLGYPLSNEICGLRNGGCYQGFQGGTIHYAPGVGAFATWGAIRAAWGTQGYERGRLGYPTTNEFPTGGGSVAQKFQGGRISWSPGTGTKIT</sequence>
<protein>
    <submittedName>
        <fullName evidence="2">LGFP repeat-containing protein</fullName>
    </submittedName>
</protein>
<dbReference type="PROSITE" id="PS51257">
    <property type="entry name" value="PROKAR_LIPOPROTEIN"/>
    <property type="match status" value="1"/>
</dbReference>
<organism evidence="2 3">
    <name type="scientific">Arthrobacter oryzae</name>
    <dbReference type="NCBI Taxonomy" id="409290"/>
    <lineage>
        <taxon>Bacteria</taxon>
        <taxon>Bacillati</taxon>
        <taxon>Actinomycetota</taxon>
        <taxon>Actinomycetes</taxon>
        <taxon>Micrococcales</taxon>
        <taxon>Micrococcaceae</taxon>
        <taxon>Arthrobacter</taxon>
    </lineage>
</organism>
<comment type="caution">
    <text evidence="2">The sequence shown here is derived from an EMBL/GenBank/DDBJ whole genome shotgun (WGS) entry which is preliminary data.</text>
</comment>
<dbReference type="Proteomes" id="UP000276055">
    <property type="component" value="Unassembled WGS sequence"/>
</dbReference>
<proteinExistence type="predicted"/>
<feature type="signal peptide" evidence="1">
    <location>
        <begin position="1"/>
        <end position="30"/>
    </location>
</feature>
<evidence type="ECO:0000313" key="3">
    <source>
        <dbReference type="Proteomes" id="UP000276055"/>
    </source>
</evidence>
<dbReference type="OrthoDB" id="9764271at2"/>
<dbReference type="RefSeq" id="WP_147429501.1">
    <property type="nucleotide sequence ID" value="NZ_RBIR01000001.1"/>
</dbReference>
<keyword evidence="1" id="KW-0732">Signal</keyword>
<evidence type="ECO:0000256" key="1">
    <source>
        <dbReference type="SAM" id="SignalP"/>
    </source>
</evidence>